<evidence type="ECO:0000313" key="3">
    <source>
        <dbReference type="Proteomes" id="UP001595420"/>
    </source>
</evidence>
<organism evidence="2 3">
    <name type="scientific">Falsiroseomonas tokyonensis</name>
    <dbReference type="NCBI Taxonomy" id="430521"/>
    <lineage>
        <taxon>Bacteria</taxon>
        <taxon>Pseudomonadati</taxon>
        <taxon>Pseudomonadota</taxon>
        <taxon>Alphaproteobacteria</taxon>
        <taxon>Acetobacterales</taxon>
        <taxon>Roseomonadaceae</taxon>
        <taxon>Falsiroseomonas</taxon>
    </lineage>
</organism>
<gene>
    <name evidence="2" type="ORF">ACFOD3_24960</name>
</gene>
<keyword evidence="3" id="KW-1185">Reference proteome</keyword>
<protein>
    <submittedName>
        <fullName evidence="2">Glycosyltransferase</fullName>
        <ecNumber evidence="2">2.4.-.-</ecNumber>
    </submittedName>
</protein>
<reference evidence="3" key="1">
    <citation type="journal article" date="2019" name="Int. J. Syst. Evol. Microbiol.">
        <title>The Global Catalogue of Microorganisms (GCM) 10K type strain sequencing project: providing services to taxonomists for standard genome sequencing and annotation.</title>
        <authorList>
            <consortium name="The Broad Institute Genomics Platform"/>
            <consortium name="The Broad Institute Genome Sequencing Center for Infectious Disease"/>
            <person name="Wu L."/>
            <person name="Ma J."/>
        </authorList>
    </citation>
    <scope>NUCLEOTIDE SEQUENCE [LARGE SCALE GENOMIC DNA]</scope>
    <source>
        <strain evidence="3">CGMCC 1.16855</strain>
    </source>
</reference>
<evidence type="ECO:0000256" key="1">
    <source>
        <dbReference type="ARBA" id="ARBA00022679"/>
    </source>
</evidence>
<dbReference type="PANTHER" id="PTHR46401:SF2">
    <property type="entry name" value="GLYCOSYLTRANSFERASE WBBK-RELATED"/>
    <property type="match status" value="1"/>
</dbReference>
<comment type="caution">
    <text evidence="2">The sequence shown here is derived from an EMBL/GenBank/DDBJ whole genome shotgun (WGS) entry which is preliminary data.</text>
</comment>
<accession>A0ABV7C1F8</accession>
<dbReference type="EMBL" id="JBHRSB010000009">
    <property type="protein sequence ID" value="MFC3003169.1"/>
    <property type="molecule type" value="Genomic_DNA"/>
</dbReference>
<dbReference type="GO" id="GO:0016757">
    <property type="term" value="F:glycosyltransferase activity"/>
    <property type="evidence" value="ECO:0007669"/>
    <property type="project" value="UniProtKB-KW"/>
</dbReference>
<dbReference type="EC" id="2.4.-.-" evidence="2"/>
<sequence>MPVPVINCTMYRDNPYTEVLYSGLAERYTPLRGRVDDAIARLQAREKVLLHIHWEEHIVRPCRTEVEARVAAEYFRAALERFVAMGGRLVWTVHNSLPHELEHVQQFLQIRQAIGDFSDRILVHNTEAINVLADQIRLDRRKIYFLPHPSYLGVYEPEAAAQSAVSEAAIAETTAAPHGRNILSFGKIRRYKGTERLIEVLTPDFLAAQQARLQISGEPIPEDPFLDELRAQAAGRQDIVWDIRKVEDAEVPALMRGAACVVIPYERFLTSGVALLALSVGSLLIGPATRQLRELLPVVSQRFLFEPESAEDLRRAVADALALTAEERAGLSRAYLERAQHFHPQRISQHLGRVLDPLLH</sequence>
<keyword evidence="2" id="KW-0328">Glycosyltransferase</keyword>
<dbReference type="Proteomes" id="UP001595420">
    <property type="component" value="Unassembled WGS sequence"/>
</dbReference>
<keyword evidence="1 2" id="KW-0808">Transferase</keyword>
<dbReference type="PANTHER" id="PTHR46401">
    <property type="entry name" value="GLYCOSYLTRANSFERASE WBBK-RELATED"/>
    <property type="match status" value="1"/>
</dbReference>
<dbReference type="Pfam" id="PF13692">
    <property type="entry name" value="Glyco_trans_1_4"/>
    <property type="match status" value="1"/>
</dbReference>
<evidence type="ECO:0000313" key="2">
    <source>
        <dbReference type="EMBL" id="MFC3003169.1"/>
    </source>
</evidence>
<proteinExistence type="predicted"/>
<name>A0ABV7C1F8_9PROT</name>
<dbReference type="RefSeq" id="WP_216839605.1">
    <property type="nucleotide sequence ID" value="NZ_JAFNJS010000009.1"/>
</dbReference>